<feature type="region of interest" description="Disordered" evidence="1">
    <location>
        <begin position="60"/>
        <end position="157"/>
    </location>
</feature>
<accession>A0A8S1E8M1</accession>
<feature type="compositionally biased region" description="Basic and acidic residues" evidence="1">
    <location>
        <begin position="229"/>
        <end position="243"/>
    </location>
</feature>
<organism evidence="2 3">
    <name type="scientific">Cloeon dipterum</name>
    <dbReference type="NCBI Taxonomy" id="197152"/>
    <lineage>
        <taxon>Eukaryota</taxon>
        <taxon>Metazoa</taxon>
        <taxon>Ecdysozoa</taxon>
        <taxon>Arthropoda</taxon>
        <taxon>Hexapoda</taxon>
        <taxon>Insecta</taxon>
        <taxon>Pterygota</taxon>
        <taxon>Palaeoptera</taxon>
        <taxon>Ephemeroptera</taxon>
        <taxon>Pisciforma</taxon>
        <taxon>Baetidae</taxon>
        <taxon>Cloeon</taxon>
    </lineage>
</organism>
<reference evidence="2 3" key="1">
    <citation type="submission" date="2020-04" db="EMBL/GenBank/DDBJ databases">
        <authorList>
            <person name="Alioto T."/>
            <person name="Alioto T."/>
            <person name="Gomez Garrido J."/>
        </authorList>
    </citation>
    <scope>NUCLEOTIDE SEQUENCE [LARGE SCALE GENOMIC DNA]</scope>
</reference>
<dbReference type="Proteomes" id="UP000494165">
    <property type="component" value="Unassembled WGS sequence"/>
</dbReference>
<sequence>MLYMAWHVRRHLTCSAFAFGLRSPHSQSVNVNVYLAFALLSMLRLHTEIRITFINTGREMNHKKQEKSKKKLPNELKQHQRKRRRLHLDSWSSSSSQEEDTDSETEAHSRKLKRHHELKESKLGHSCQHGHHKRHKTDRAGVREVRHSRPANRRRSGHCRCCRCTHSESPSPVASSSRVSLVPHQTVVKTEPRWEGFETQSIEFEDVCSVNSDDSVEALYSVSTSSAPKPKEKPVQGPKRREPASAYDYKGPLKFLCKEDLGREPRKDFCLFCEELTSTMREHMLEKHLMESDVQRAYQMEISGFRHKAWSFTGFIIPAQITAARRQLHQMKKCDFCDAWLCSNLSIHAKACAGRAWDSFNAKAGAAP</sequence>
<gene>
    <name evidence="2" type="ORF">CLODIP_2_CD09880</name>
</gene>
<proteinExistence type="predicted"/>
<feature type="compositionally biased region" description="Basic residues" evidence="1">
    <location>
        <begin position="128"/>
        <end position="137"/>
    </location>
</feature>
<evidence type="ECO:0000256" key="1">
    <source>
        <dbReference type="SAM" id="MobiDB-lite"/>
    </source>
</evidence>
<feature type="region of interest" description="Disordered" evidence="1">
    <location>
        <begin position="221"/>
        <end position="243"/>
    </location>
</feature>
<protein>
    <submittedName>
        <fullName evidence="2">Uncharacterized protein</fullName>
    </submittedName>
</protein>
<feature type="compositionally biased region" description="Basic residues" evidence="1">
    <location>
        <begin position="148"/>
        <end position="157"/>
    </location>
</feature>
<keyword evidence="3" id="KW-1185">Reference proteome</keyword>
<name>A0A8S1E8M1_9INSE</name>
<dbReference type="AlphaFoldDB" id="A0A8S1E8M1"/>
<evidence type="ECO:0000313" key="3">
    <source>
        <dbReference type="Proteomes" id="UP000494165"/>
    </source>
</evidence>
<evidence type="ECO:0000313" key="2">
    <source>
        <dbReference type="EMBL" id="CAB3388582.1"/>
    </source>
</evidence>
<feature type="compositionally biased region" description="Basic and acidic residues" evidence="1">
    <location>
        <begin position="138"/>
        <end position="147"/>
    </location>
</feature>
<comment type="caution">
    <text evidence="2">The sequence shown here is derived from an EMBL/GenBank/DDBJ whole genome shotgun (WGS) entry which is preliminary data.</text>
</comment>
<dbReference type="EMBL" id="CADEPI010000823">
    <property type="protein sequence ID" value="CAB3388582.1"/>
    <property type="molecule type" value="Genomic_DNA"/>
</dbReference>